<dbReference type="EMBL" id="KV441403">
    <property type="protein sequence ID" value="OAF56643.2"/>
    <property type="molecule type" value="Genomic_DNA"/>
</dbReference>
<name>A0A177A676_9PEZI</name>
<sequence length="577" mass="58494">MSSKFLFPSVFPLRLVTRFSFFSFSASLSFHRVSANSHSYLFLLIRTPALLFKTFLFDAYLCTTMHFYSVVSVCLLWSSLAAAGPLPRDSFRKLQFRQVAPFKNTTSTTDSAAATIDVIPVALTQTPVDTATAITSSSAELSTASTATTLSTSGFANTTLISSSTAATSAGDVPIITFTSPTATAAGDGANAAQTAIGASQTTTSSNLSGSIVAGTGNSSRITLVSANSNTDASADSKPTTGTQVFPFEESLTATLGATSTTAEASFTFSSDLGTPTTPSSHTTNEPVAITVSGVGVAVPVTPSFFTSATPLPTTTDAPTTTSDTSIIKVPTIISGTPTALFSTASDAASISAENLRLAREYNDIYATLTPDSICAPDSIACVDGERATCVDGRYTLTGCGFNSQLCYAMPLTQSPGVVVNCEDIATAERVLGLPNSLSVTIGSVRVVVPSTTAKVVQATTVADAAVQSSNSDGSQGGLDEATTVLHRTIVSAITIAVSDFAPSTVVPAADAVTAVAVANGSGSLISVVPVAAAAAGGSGGKEEGPVTATVTRSVTVTVTEQFTVTRAGVTATVTVG</sequence>
<dbReference type="Proteomes" id="UP000077154">
    <property type="component" value="Unassembled WGS sequence"/>
</dbReference>
<gene>
    <name evidence="1" type="ORF">VC83_07259</name>
</gene>
<dbReference type="eggNOG" id="ENOG502SGXN">
    <property type="taxonomic scope" value="Eukaryota"/>
</dbReference>
<dbReference type="OrthoDB" id="2362516at2759"/>
<reference evidence="1" key="1">
    <citation type="submission" date="2016-03" db="EMBL/GenBank/DDBJ databases">
        <title>Updated assembly of Pseudogymnoascus destructans, the fungus causing white-nose syndrome of bats.</title>
        <authorList>
            <person name="Palmer J.M."/>
            <person name="Drees K.P."/>
            <person name="Foster J.T."/>
            <person name="Lindner D.L."/>
        </authorList>
    </citation>
    <scope>NUCLEOTIDE SEQUENCE [LARGE SCALE GENOMIC DNA]</scope>
    <source>
        <strain evidence="1">20631-21</strain>
    </source>
</reference>
<evidence type="ECO:0008006" key="2">
    <source>
        <dbReference type="Google" id="ProtNLM"/>
    </source>
</evidence>
<dbReference type="GeneID" id="36290308"/>
<dbReference type="RefSeq" id="XP_024321937.1">
    <property type="nucleotide sequence ID" value="XM_024470835.1"/>
</dbReference>
<evidence type="ECO:0000313" key="1">
    <source>
        <dbReference type="EMBL" id="OAF56643.2"/>
    </source>
</evidence>
<protein>
    <recommendedName>
        <fullName evidence="2">Carbohydrate-binding module family 19 domain-containing protein</fullName>
    </recommendedName>
</protein>
<organism evidence="1">
    <name type="scientific">Pseudogymnoascus destructans</name>
    <dbReference type="NCBI Taxonomy" id="655981"/>
    <lineage>
        <taxon>Eukaryota</taxon>
        <taxon>Fungi</taxon>
        <taxon>Dikarya</taxon>
        <taxon>Ascomycota</taxon>
        <taxon>Pezizomycotina</taxon>
        <taxon>Leotiomycetes</taxon>
        <taxon>Thelebolales</taxon>
        <taxon>Thelebolaceae</taxon>
        <taxon>Pseudogymnoascus</taxon>
    </lineage>
</organism>
<accession>A0A177A676</accession>
<proteinExistence type="predicted"/>
<dbReference type="VEuPathDB" id="FungiDB:GMDG_06383"/>
<dbReference type="AlphaFoldDB" id="A0A177A676"/>